<evidence type="ECO:0000256" key="4">
    <source>
        <dbReference type="ARBA" id="ARBA00022692"/>
    </source>
</evidence>
<dbReference type="InterPro" id="IPR018584">
    <property type="entry name" value="GT87"/>
</dbReference>
<feature type="transmembrane region" description="Helical" evidence="8">
    <location>
        <begin position="7"/>
        <end position="24"/>
    </location>
</feature>
<gene>
    <name evidence="9" type="ORF">UV73_C0002G0134</name>
</gene>
<reference evidence="9 10" key="1">
    <citation type="journal article" date="2015" name="Nature">
        <title>rRNA introns, odd ribosomes, and small enigmatic genomes across a large radiation of phyla.</title>
        <authorList>
            <person name="Brown C.T."/>
            <person name="Hug L.A."/>
            <person name="Thomas B.C."/>
            <person name="Sharon I."/>
            <person name="Castelle C.J."/>
            <person name="Singh A."/>
            <person name="Wilkins M.J."/>
            <person name="Williams K.H."/>
            <person name="Banfield J.F."/>
        </authorList>
    </citation>
    <scope>NUCLEOTIDE SEQUENCE [LARGE SCALE GENOMIC DNA]</scope>
</reference>
<evidence type="ECO:0000256" key="5">
    <source>
        <dbReference type="ARBA" id="ARBA00022989"/>
    </source>
</evidence>
<keyword evidence="6 8" id="KW-0472">Membrane</keyword>
<dbReference type="Proteomes" id="UP000034894">
    <property type="component" value="Unassembled WGS sequence"/>
</dbReference>
<organism evidence="9 10">
    <name type="scientific">Candidatus Gottesmanbacteria bacterium GW2011_GWA2_43_14</name>
    <dbReference type="NCBI Taxonomy" id="1618443"/>
    <lineage>
        <taxon>Bacteria</taxon>
        <taxon>Candidatus Gottesmaniibacteriota</taxon>
    </lineage>
</organism>
<evidence type="ECO:0000256" key="8">
    <source>
        <dbReference type="SAM" id="Phobius"/>
    </source>
</evidence>
<feature type="transmembrane region" description="Helical" evidence="8">
    <location>
        <begin position="316"/>
        <end position="334"/>
    </location>
</feature>
<feature type="transmembrane region" description="Helical" evidence="8">
    <location>
        <begin position="91"/>
        <end position="110"/>
    </location>
</feature>
<feature type="transmembrane region" description="Helical" evidence="8">
    <location>
        <begin position="171"/>
        <end position="194"/>
    </location>
</feature>
<dbReference type="GO" id="GO:0016758">
    <property type="term" value="F:hexosyltransferase activity"/>
    <property type="evidence" value="ECO:0007669"/>
    <property type="project" value="InterPro"/>
</dbReference>
<feature type="transmembrane region" description="Helical" evidence="8">
    <location>
        <begin position="369"/>
        <end position="390"/>
    </location>
</feature>
<keyword evidence="3" id="KW-0808">Transferase</keyword>
<keyword evidence="2" id="KW-1003">Cell membrane</keyword>
<sequence>MNPKLKWLFALALTGYLLINFLLIPSKGTGDVENWTGIISYVRLNPDKNLFPSCLNHQCGVFYPVTYPPGHFLVVYLAARLFPANVTPLSTFKLTVALFYLLGFAALYFYNRSQSKIKFSSLKLALLYFSLPSFIINTQGLGYTDIFYVPFLILFLMLIRNERYFWSGLCFGVTLLIKWQPIILLPLTLVFITFGKGKIINWRKTSLFIGGLFLMQLPILLLNKNYLFTTWNYLINGAIGNTILSAALNLQWLVSFYFQNILEIRAGSLPGFLIFSPDDPFRYLLDLAKISYLIIYLLIVVFFIGKRSRRGIDFPFYLHTLFAVYFSYFMLSAGVHENHLIMAVVLALLLFIQHRTNKNKILLFFTDQVCFWNMFIFYGLTGIPLFAQPYDNPRLYLAAAIIIFPLYLLVIFNYFLGQKPEDYYQEIRIFRS</sequence>
<dbReference type="Pfam" id="PF09594">
    <property type="entry name" value="GT87"/>
    <property type="match status" value="1"/>
</dbReference>
<comment type="subcellular location">
    <subcellularLocation>
        <location evidence="1">Cell membrane</location>
        <topology evidence="1">Multi-pass membrane protein</topology>
    </subcellularLocation>
</comment>
<comment type="similarity">
    <text evidence="7">Belongs to the glycosyltransferase 87 family.</text>
</comment>
<feature type="transmembrane region" description="Helical" evidence="8">
    <location>
        <begin position="396"/>
        <end position="416"/>
    </location>
</feature>
<evidence type="ECO:0000256" key="3">
    <source>
        <dbReference type="ARBA" id="ARBA00022679"/>
    </source>
</evidence>
<feature type="transmembrane region" description="Helical" evidence="8">
    <location>
        <begin position="340"/>
        <end position="357"/>
    </location>
</feature>
<dbReference type="STRING" id="1618443.UV73_C0002G0134"/>
<dbReference type="GO" id="GO:0005886">
    <property type="term" value="C:plasma membrane"/>
    <property type="evidence" value="ECO:0007669"/>
    <property type="project" value="UniProtKB-SubCell"/>
</dbReference>
<proteinExistence type="inferred from homology"/>
<feature type="transmembrane region" description="Helical" evidence="8">
    <location>
        <begin position="141"/>
        <end position="159"/>
    </location>
</feature>
<evidence type="ECO:0000256" key="1">
    <source>
        <dbReference type="ARBA" id="ARBA00004651"/>
    </source>
</evidence>
<comment type="caution">
    <text evidence="9">The sequence shown here is derived from an EMBL/GenBank/DDBJ whole genome shotgun (WGS) entry which is preliminary data.</text>
</comment>
<keyword evidence="4 8" id="KW-0812">Transmembrane</keyword>
<accession>A0A0G1DKM9</accession>
<name>A0A0G1DKM9_9BACT</name>
<dbReference type="EMBL" id="LCFP01000002">
    <property type="protein sequence ID" value="KKS98420.1"/>
    <property type="molecule type" value="Genomic_DNA"/>
</dbReference>
<evidence type="ECO:0000256" key="2">
    <source>
        <dbReference type="ARBA" id="ARBA00022475"/>
    </source>
</evidence>
<dbReference type="AlphaFoldDB" id="A0A0G1DKM9"/>
<keyword evidence="5 8" id="KW-1133">Transmembrane helix</keyword>
<feature type="transmembrane region" description="Helical" evidence="8">
    <location>
        <begin position="283"/>
        <end position="304"/>
    </location>
</feature>
<feature type="transmembrane region" description="Helical" evidence="8">
    <location>
        <begin position="234"/>
        <end position="254"/>
    </location>
</feature>
<evidence type="ECO:0000256" key="7">
    <source>
        <dbReference type="ARBA" id="ARBA00024033"/>
    </source>
</evidence>
<evidence type="ECO:0000313" key="9">
    <source>
        <dbReference type="EMBL" id="KKS98420.1"/>
    </source>
</evidence>
<evidence type="ECO:0000313" key="10">
    <source>
        <dbReference type="Proteomes" id="UP000034894"/>
    </source>
</evidence>
<protein>
    <submittedName>
        <fullName evidence="9">Integral membrane protein-like protein</fullName>
    </submittedName>
</protein>
<feature type="transmembrane region" description="Helical" evidence="8">
    <location>
        <begin position="206"/>
        <end position="222"/>
    </location>
</feature>
<evidence type="ECO:0000256" key="6">
    <source>
        <dbReference type="ARBA" id="ARBA00023136"/>
    </source>
</evidence>